<evidence type="ECO:0000313" key="3">
    <source>
        <dbReference type="Proteomes" id="UP000295172"/>
    </source>
</evidence>
<keyword evidence="3" id="KW-1185">Reference proteome</keyword>
<comment type="caution">
    <text evidence="2">The sequence shown here is derived from an EMBL/GenBank/DDBJ whole genome shotgun (WGS) entry which is preliminary data.</text>
</comment>
<dbReference type="RefSeq" id="WP_132318395.1">
    <property type="nucleotide sequence ID" value="NZ_SMKR01000030.1"/>
</dbReference>
<protein>
    <submittedName>
        <fullName evidence="2">Uncharacterized protein</fullName>
    </submittedName>
</protein>
<dbReference type="OrthoDB" id="3826091at2"/>
<gene>
    <name evidence="2" type="ORF">E1218_09535</name>
</gene>
<accession>A0A4R4XBA3</accession>
<evidence type="ECO:0000256" key="1">
    <source>
        <dbReference type="SAM" id="Phobius"/>
    </source>
</evidence>
<evidence type="ECO:0000313" key="2">
    <source>
        <dbReference type="EMBL" id="TDD27752.1"/>
    </source>
</evidence>
<dbReference type="EMBL" id="SMKR01000030">
    <property type="protein sequence ID" value="TDD27752.1"/>
    <property type="molecule type" value="Genomic_DNA"/>
</dbReference>
<keyword evidence="1" id="KW-1133">Transmembrane helix</keyword>
<proteinExistence type="predicted"/>
<dbReference type="AlphaFoldDB" id="A0A4R4XBA3"/>
<keyword evidence="1" id="KW-0812">Transmembrane</keyword>
<keyword evidence="1" id="KW-0472">Membrane</keyword>
<feature type="transmembrane region" description="Helical" evidence="1">
    <location>
        <begin position="127"/>
        <end position="151"/>
    </location>
</feature>
<name>A0A4R4XBA3_9ACTN</name>
<sequence>MRKLGWIGIGCCVLALVVSGYFVVRLTGTIPGAPTPVGNGAVSLDGPGLTIFAAERGAGQPCTAKDANGTAITLEEPSRSEQWDVAGEVYYVVAHSVHEIPAQSVEVTCAGTSTTYYAGRRHTADVFLGPALSAAGSFLGLAALGAALIVVDQARRKRALRG</sequence>
<organism evidence="2 3">
    <name type="scientific">Kribbella turkmenica</name>
    <dbReference type="NCBI Taxonomy" id="2530375"/>
    <lineage>
        <taxon>Bacteria</taxon>
        <taxon>Bacillati</taxon>
        <taxon>Actinomycetota</taxon>
        <taxon>Actinomycetes</taxon>
        <taxon>Propionibacteriales</taxon>
        <taxon>Kribbellaceae</taxon>
        <taxon>Kribbella</taxon>
    </lineage>
</organism>
<dbReference type="Proteomes" id="UP000295172">
    <property type="component" value="Unassembled WGS sequence"/>
</dbReference>
<reference evidence="2 3" key="1">
    <citation type="submission" date="2019-02" db="EMBL/GenBank/DDBJ databases">
        <title>Draft genome sequences of novel Actinobacteria.</title>
        <authorList>
            <person name="Sahin N."/>
            <person name="Ay H."/>
            <person name="Saygin H."/>
        </authorList>
    </citation>
    <scope>NUCLEOTIDE SEQUENCE [LARGE SCALE GENOMIC DNA]</scope>
    <source>
        <strain evidence="2 3">16K104</strain>
    </source>
</reference>